<comment type="caution">
    <text evidence="3">The sequence shown here is derived from an EMBL/GenBank/DDBJ whole genome shotgun (WGS) entry which is preliminary data.</text>
</comment>
<name>A0A418Q4R7_9CORY</name>
<dbReference type="AlphaFoldDB" id="A0A418Q4R7"/>
<feature type="compositionally biased region" description="Basic and acidic residues" evidence="1">
    <location>
        <begin position="240"/>
        <end position="294"/>
    </location>
</feature>
<feature type="compositionally biased region" description="Low complexity" evidence="1">
    <location>
        <begin position="295"/>
        <end position="317"/>
    </location>
</feature>
<proteinExistence type="predicted"/>
<dbReference type="STRING" id="1451189.CFAL_10615"/>
<accession>A0A418Q4R7</accession>
<keyword evidence="4" id="KW-1185">Reference proteome</keyword>
<feature type="transmembrane region" description="Helical" evidence="2">
    <location>
        <begin position="390"/>
        <end position="411"/>
    </location>
</feature>
<dbReference type="RefSeq" id="WP_119665300.1">
    <property type="nucleotide sequence ID" value="NZ_QXJK01000016.1"/>
</dbReference>
<evidence type="ECO:0000313" key="4">
    <source>
        <dbReference type="Proteomes" id="UP000285278"/>
    </source>
</evidence>
<organism evidence="3 4">
    <name type="scientific">Corynebacterium falsenii</name>
    <dbReference type="NCBI Taxonomy" id="108486"/>
    <lineage>
        <taxon>Bacteria</taxon>
        <taxon>Bacillati</taxon>
        <taxon>Actinomycetota</taxon>
        <taxon>Actinomycetes</taxon>
        <taxon>Mycobacteriales</taxon>
        <taxon>Corynebacteriaceae</taxon>
        <taxon>Corynebacterium</taxon>
    </lineage>
</organism>
<feature type="compositionally biased region" description="Basic and acidic residues" evidence="1">
    <location>
        <begin position="15"/>
        <end position="25"/>
    </location>
</feature>
<keyword evidence="2" id="KW-1133">Transmembrane helix</keyword>
<feature type="compositionally biased region" description="Basic and acidic residues" evidence="1">
    <location>
        <begin position="101"/>
        <end position="120"/>
    </location>
</feature>
<dbReference type="Proteomes" id="UP000285278">
    <property type="component" value="Unassembled WGS sequence"/>
</dbReference>
<feature type="transmembrane region" description="Helical" evidence="2">
    <location>
        <begin position="418"/>
        <end position="437"/>
    </location>
</feature>
<feature type="transmembrane region" description="Helical" evidence="2">
    <location>
        <begin position="366"/>
        <end position="384"/>
    </location>
</feature>
<protein>
    <submittedName>
        <fullName evidence="3">Uncharacterized protein</fullName>
    </submittedName>
</protein>
<gene>
    <name evidence="3" type="ORF">D3M95_10505</name>
</gene>
<dbReference type="OrthoDB" id="4428184at2"/>
<keyword evidence="2" id="KW-0812">Transmembrane</keyword>
<feature type="compositionally biased region" description="Low complexity" evidence="1">
    <location>
        <begin position="83"/>
        <end position="97"/>
    </location>
</feature>
<feature type="compositionally biased region" description="Polar residues" evidence="1">
    <location>
        <begin position="121"/>
        <end position="139"/>
    </location>
</feature>
<dbReference type="EMBL" id="QXJK01000016">
    <property type="protein sequence ID" value="RIX33383.1"/>
    <property type="molecule type" value="Genomic_DNA"/>
</dbReference>
<evidence type="ECO:0000256" key="1">
    <source>
        <dbReference type="SAM" id="MobiDB-lite"/>
    </source>
</evidence>
<sequence length="439" mass="45386">MSEKLTVAELLARNGRKEESAEASRPRRRRSLEDGGVSVAELTGSFPAIDADEANADSDKSSTSSSRSSKRGGRTPGKATSHAQAAGSSAQKAAAKTATKKGPEETKSVKPVTERPEERTGQLSAVQGKDQASGSATSDQEPKSGAATFGDVELKQGADAQAKRTAEKKPEPKPESKTEQKAERRTSPTDIRKTTGVVPEPGAAKKAAAAQPSDRETAPQGGKAVAASKVESKPAGSAAKTDDKTTAQAPEKDARAVAAADKADKAGTVEKADSAKKAAKSKKSEKSEKAEKATKATAATAGATTAATAATASAKSTKTADRADKASAHDADKPEEFHELESTLGEDEILEYEDDRISWPAMIGQALAAIVVGVGVFFGFSLLWANAPGILVLVLAIAVTLVMVGLVHALLRHSDKLLMVLAFVVGLVLTLGPRFIIGL</sequence>
<keyword evidence="2" id="KW-0472">Membrane</keyword>
<feature type="compositionally biased region" description="Basic and acidic residues" evidence="1">
    <location>
        <begin position="318"/>
        <end position="341"/>
    </location>
</feature>
<evidence type="ECO:0000256" key="2">
    <source>
        <dbReference type="SAM" id="Phobius"/>
    </source>
</evidence>
<feature type="compositionally biased region" description="Basic and acidic residues" evidence="1">
    <location>
        <begin position="152"/>
        <end position="193"/>
    </location>
</feature>
<reference evidence="3 4" key="1">
    <citation type="submission" date="2018-09" db="EMBL/GenBank/DDBJ databases">
        <title>Optimization and identification of Corynebacterium falsenii FN1-14 from fish paste.</title>
        <authorList>
            <person name="Daroonpunt R."/>
            <person name="Tanasupawat S."/>
        </authorList>
    </citation>
    <scope>NUCLEOTIDE SEQUENCE [LARGE SCALE GENOMIC DNA]</scope>
    <source>
        <strain evidence="3 4">FN1-14</strain>
    </source>
</reference>
<feature type="region of interest" description="Disordered" evidence="1">
    <location>
        <begin position="1"/>
        <end position="341"/>
    </location>
</feature>
<evidence type="ECO:0000313" key="3">
    <source>
        <dbReference type="EMBL" id="RIX33383.1"/>
    </source>
</evidence>